<dbReference type="PANTHER" id="PTHR43791">
    <property type="entry name" value="PERMEASE-RELATED"/>
    <property type="match status" value="1"/>
</dbReference>
<name>A0A166MR38_9PEZI</name>
<evidence type="ECO:0000256" key="7">
    <source>
        <dbReference type="SAM" id="Phobius"/>
    </source>
</evidence>
<keyword evidence="10" id="KW-1185">Reference proteome</keyword>
<feature type="transmembrane region" description="Helical" evidence="7">
    <location>
        <begin position="324"/>
        <end position="343"/>
    </location>
</feature>
<dbReference type="GO" id="GO:0022857">
    <property type="term" value="F:transmembrane transporter activity"/>
    <property type="evidence" value="ECO:0007669"/>
    <property type="project" value="InterPro"/>
</dbReference>
<dbReference type="Pfam" id="PF07690">
    <property type="entry name" value="MFS_1"/>
    <property type="match status" value="1"/>
</dbReference>
<evidence type="ECO:0000259" key="8">
    <source>
        <dbReference type="PROSITE" id="PS50850"/>
    </source>
</evidence>
<feature type="transmembrane region" description="Helical" evidence="7">
    <location>
        <begin position="215"/>
        <end position="236"/>
    </location>
</feature>
<feature type="transmembrane region" description="Helical" evidence="7">
    <location>
        <begin position="480"/>
        <end position="501"/>
    </location>
</feature>
<comment type="subcellular location">
    <subcellularLocation>
        <location evidence="1">Membrane</location>
        <topology evidence="1">Multi-pass membrane protein</topology>
    </subcellularLocation>
</comment>
<feature type="transmembrane region" description="Helical" evidence="7">
    <location>
        <begin position="154"/>
        <end position="174"/>
    </location>
</feature>
<feature type="domain" description="Major facilitator superfamily (MFS) profile" evidence="8">
    <location>
        <begin position="82"/>
        <end position="500"/>
    </location>
</feature>
<feature type="transmembrane region" description="Helical" evidence="7">
    <location>
        <begin position="390"/>
        <end position="408"/>
    </location>
</feature>
<feature type="transmembrane region" description="Helical" evidence="7">
    <location>
        <begin position="355"/>
        <end position="378"/>
    </location>
</feature>
<feature type="region of interest" description="Disordered" evidence="6">
    <location>
        <begin position="1"/>
        <end position="49"/>
    </location>
</feature>
<evidence type="ECO:0000256" key="2">
    <source>
        <dbReference type="ARBA" id="ARBA00022448"/>
    </source>
</evidence>
<dbReference type="InterPro" id="IPR036259">
    <property type="entry name" value="MFS_trans_sf"/>
</dbReference>
<feature type="transmembrane region" description="Helical" evidence="7">
    <location>
        <begin position="248"/>
        <end position="270"/>
    </location>
</feature>
<keyword evidence="2" id="KW-0813">Transport</keyword>
<reference evidence="9 10" key="1">
    <citation type="submission" date="2015-06" db="EMBL/GenBank/DDBJ databases">
        <title>Survival trade-offs in plant roots during colonization by closely related pathogenic and mutualistic fungi.</title>
        <authorList>
            <person name="Hacquard S."/>
            <person name="Kracher B."/>
            <person name="Hiruma K."/>
            <person name="Weinman A."/>
            <person name="Muench P."/>
            <person name="Garrido Oter R."/>
            <person name="Ver Loren van Themaat E."/>
            <person name="Dallerey J.-F."/>
            <person name="Damm U."/>
            <person name="Henrissat B."/>
            <person name="Lespinet O."/>
            <person name="Thon M."/>
            <person name="Kemen E."/>
            <person name="McHardy A.C."/>
            <person name="Schulze-Lefert P."/>
            <person name="O'Connell R.J."/>
        </authorList>
    </citation>
    <scope>NUCLEOTIDE SEQUENCE [LARGE SCALE GENOMIC DNA]</scope>
    <source>
        <strain evidence="9 10">0861</strain>
    </source>
</reference>
<protein>
    <submittedName>
        <fullName evidence="9">Major facilitator superfamily transporter</fullName>
    </submittedName>
</protein>
<evidence type="ECO:0000256" key="5">
    <source>
        <dbReference type="ARBA" id="ARBA00023136"/>
    </source>
</evidence>
<evidence type="ECO:0000256" key="4">
    <source>
        <dbReference type="ARBA" id="ARBA00022989"/>
    </source>
</evidence>
<accession>A0A166MR38</accession>
<keyword evidence="3 7" id="KW-0812">Transmembrane</keyword>
<feature type="transmembrane region" description="Helical" evidence="7">
    <location>
        <begin position="447"/>
        <end position="468"/>
    </location>
</feature>
<keyword evidence="4 7" id="KW-1133">Transmembrane helix</keyword>
<evidence type="ECO:0000256" key="3">
    <source>
        <dbReference type="ARBA" id="ARBA00022692"/>
    </source>
</evidence>
<evidence type="ECO:0000313" key="10">
    <source>
        <dbReference type="Proteomes" id="UP000076552"/>
    </source>
</evidence>
<dbReference type="AlphaFoldDB" id="A0A166MR38"/>
<sequence length="663" mass="72896">MANDKVPDVPSGQEPTIHGSTTGAAAPHVASEKANNTDDEPAFLENSPTNNSEAFKEAQRVNAIEALGIPDWQAKEKKIVRTLDMTLLPQLWILYMFNYLNRTNIAQARLDEDFEATLQLGNTDYSTAVALLTVGYMLAQLPSNMLITRVRPGLYLPTCAILWSGVSAATAAVTSPGQLFAVQFVLGIIEAPLFPGAVYLMSCWYTRRELALRTALLYSGLVLAQAFSGLIAAGVFSGMSGAAGVAGWQWLFILEAALSAFFALTAYFILPNYPHSKTGGAMWSMTEDMRRIAVARIEADRVEQPTDSSVWQGLRLALTDMKTYIFIFMNIFMTSSYGFNNFFPTMVRGFGMGSSTMALVLTAPPYILGTAVSFGVAWSSDRKKERGFHIMANNCMSIVGFIISVATLNTAARYTAAFLYTSGSFSANALVYTWAVSSLSQTPEKRAAGGAIVNIMGHLGNVMSPYFFPDSDSPRYTMAMILQIVFAGLTFCMAFTSKTYLRRQNKKLRATADEAGAFPFLFFSLLEAWLKRTSVIVFAMSDTTVYEQRVHGARAHQTSLAASATWRIRETLNRTSEALLEGTQNLHDCRFQDKQLGCLQCRPYNFASGFDSSIIGRFVKVWLQRGAGHGIQRDQHVNPPGHCQKWVETAMGLHPKQSPDLST</sequence>
<dbReference type="InterPro" id="IPR011701">
    <property type="entry name" value="MFS"/>
</dbReference>
<evidence type="ECO:0000313" key="9">
    <source>
        <dbReference type="EMBL" id="KZL64905.1"/>
    </source>
</evidence>
<dbReference type="SUPFAM" id="SSF103473">
    <property type="entry name" value="MFS general substrate transporter"/>
    <property type="match status" value="1"/>
</dbReference>
<feature type="transmembrane region" description="Helical" evidence="7">
    <location>
        <begin position="414"/>
        <end position="435"/>
    </location>
</feature>
<feature type="transmembrane region" description="Helical" evidence="7">
    <location>
        <begin position="180"/>
        <end position="203"/>
    </location>
</feature>
<dbReference type="GO" id="GO:0016020">
    <property type="term" value="C:membrane"/>
    <property type="evidence" value="ECO:0007669"/>
    <property type="project" value="UniProtKB-SubCell"/>
</dbReference>
<proteinExistence type="predicted"/>
<dbReference type="PANTHER" id="PTHR43791:SF62">
    <property type="entry name" value="MAJOR FACILITATOR SUPERFAMILY (MFS) PROFILE DOMAIN-CONTAINING PROTEIN"/>
    <property type="match status" value="1"/>
</dbReference>
<evidence type="ECO:0000256" key="6">
    <source>
        <dbReference type="SAM" id="MobiDB-lite"/>
    </source>
</evidence>
<dbReference type="Gene3D" id="1.20.1250.20">
    <property type="entry name" value="MFS general substrate transporter like domains"/>
    <property type="match status" value="2"/>
</dbReference>
<dbReference type="EMBL" id="LFIV01000247">
    <property type="protein sequence ID" value="KZL64905.1"/>
    <property type="molecule type" value="Genomic_DNA"/>
</dbReference>
<dbReference type="FunFam" id="1.20.1250.20:FF:000013">
    <property type="entry name" value="MFS general substrate transporter"/>
    <property type="match status" value="1"/>
</dbReference>
<dbReference type="InterPro" id="IPR020846">
    <property type="entry name" value="MFS_dom"/>
</dbReference>
<gene>
    <name evidence="9" type="ORF">CT0861_10267</name>
</gene>
<dbReference type="FunFam" id="1.20.1250.20:FF:000057">
    <property type="entry name" value="MFS general substrate transporter"/>
    <property type="match status" value="1"/>
</dbReference>
<keyword evidence="5 7" id="KW-0472">Membrane</keyword>
<dbReference type="Proteomes" id="UP000076552">
    <property type="component" value="Unassembled WGS sequence"/>
</dbReference>
<evidence type="ECO:0000256" key="1">
    <source>
        <dbReference type="ARBA" id="ARBA00004141"/>
    </source>
</evidence>
<organism evidence="9 10">
    <name type="scientific">Colletotrichum tofieldiae</name>
    <dbReference type="NCBI Taxonomy" id="708197"/>
    <lineage>
        <taxon>Eukaryota</taxon>
        <taxon>Fungi</taxon>
        <taxon>Dikarya</taxon>
        <taxon>Ascomycota</taxon>
        <taxon>Pezizomycotina</taxon>
        <taxon>Sordariomycetes</taxon>
        <taxon>Hypocreomycetidae</taxon>
        <taxon>Glomerellales</taxon>
        <taxon>Glomerellaceae</taxon>
        <taxon>Colletotrichum</taxon>
        <taxon>Colletotrichum spaethianum species complex</taxon>
    </lineage>
</organism>
<comment type="caution">
    <text evidence="9">The sequence shown here is derived from an EMBL/GenBank/DDBJ whole genome shotgun (WGS) entry which is preliminary data.</text>
</comment>
<dbReference type="PROSITE" id="PS50850">
    <property type="entry name" value="MFS"/>
    <property type="match status" value="1"/>
</dbReference>